<dbReference type="OrthoDB" id="1874341at2759"/>
<feature type="compositionally biased region" description="Basic and acidic residues" evidence="4">
    <location>
        <begin position="994"/>
        <end position="1019"/>
    </location>
</feature>
<keyword evidence="5" id="KW-1133">Transmembrane helix</keyword>
<dbReference type="CTD" id="42389"/>
<comment type="similarity">
    <text evidence="1">Belongs to the MDM20/NAA25 family.</text>
</comment>
<dbReference type="PANTHER" id="PTHR22767">
    <property type="entry name" value="N-TERMINAL ACETYLTRANSFERASE-RELATED"/>
    <property type="match status" value="1"/>
</dbReference>
<dbReference type="Gene3D" id="1.25.40.1040">
    <property type="match status" value="1"/>
</dbReference>
<dbReference type="InterPro" id="IPR011990">
    <property type="entry name" value="TPR-like_helical_dom_sf"/>
</dbReference>
<evidence type="ECO:0000256" key="5">
    <source>
        <dbReference type="SAM" id="Phobius"/>
    </source>
</evidence>
<dbReference type="InterPro" id="IPR019183">
    <property type="entry name" value="NAA25_NatB_aux_su"/>
</dbReference>
<keyword evidence="2" id="KW-0802">TPR repeat</keyword>
<evidence type="ECO:0000256" key="3">
    <source>
        <dbReference type="ARBA" id="ARBA00029872"/>
    </source>
</evidence>
<dbReference type="RefSeq" id="XP_018024748.1">
    <property type="nucleotide sequence ID" value="XM_018169259.2"/>
</dbReference>
<accession>A0A8B7PF42</accession>
<dbReference type="Pfam" id="PF09797">
    <property type="entry name" value="NatB_MDM20"/>
    <property type="match status" value="1"/>
</dbReference>
<evidence type="ECO:0000256" key="4">
    <source>
        <dbReference type="SAM" id="MobiDB-lite"/>
    </source>
</evidence>
<evidence type="ECO:0000256" key="2">
    <source>
        <dbReference type="ARBA" id="ARBA00022803"/>
    </source>
</evidence>
<dbReference type="SUPFAM" id="SSF48452">
    <property type="entry name" value="TPR-like"/>
    <property type="match status" value="1"/>
</dbReference>
<proteinExistence type="inferred from homology"/>
<evidence type="ECO:0000313" key="7">
    <source>
        <dbReference type="RefSeq" id="XP_018024748.1"/>
    </source>
</evidence>
<sequence length="1060" mass="118261">MKGSVDDSVVERRLRPIYDWLDLGNTRKAIQECDKVLKKQPGLSCAKVLRCLALLRSGKAEDARQGIAQVVASKPTDDSSLQALTIYYREIHELDKICEVYEAAVKNQPKNEELLSHLFMSYVRVGNFKKQQQTAMTLYKVKPKNPYYFWAVISIVMQAKEEPEGSSDQRMCLTLAERMVEKFYKEGKLEAEAEVLAYLYVLELQKKYLDALEILDSDLREKITQQPANFVQLKRINYHLAQQQWQQAHAICKELIALQRDNWQHYESFCFSLIKIYQSSSDSNCDKSILEEGVSFLRDNLKDTESRHNTKYRAPFLALLELVWQMRAAGLEDLVVELGVRAEDEMLAYLSKFGSKWCAFSDVRRFLLLLPSDSVGVLVTKLKDCVNLDDKGLPIDVPALYRHLTWLQVKRCLMPDVNFTASDHLEEADKFLFMYNNCHHLACQTVATDIRRNDIYLLLSTHSVLSALSLLSAERPDSAEKMPSASLLVIKLAGILEAAIASSRANFQLKLLLLQLYNMIGACGACRVCYESLEIKSVQLDTLGNVLALQALDAGHYDLASSIFSTTNSFFVSAAKDTGEPMIQAYRYGSLTRIPEFREFRERLERSVHFATVTAEQMLLELTHSVSSHKAAVSVLEQQRIDPVADKTDYASLVCNTDKSVKIHWLPTPLPVPGSLYINTESLSSHASVGSTSERRGGAQPDAAVVEELKLRNVTLRLLGAGLQLTKHKETSTSPLTNGCSVSEVSSLQQYSDVLAELESLKLSSQSIADVEEERIDCSTLGTSRNVGCYARGSFVDCILRHGNLLLMLHNCCAGGKTAEVTYTRDTAQACKEGVNDLLVAATAGLRELHASAATAVLANTRALLLLHHALQTVGIITVMLGFCSAILRAVKRPGKKSKKKIDAPAQLECLEDFSWYITWLEAELGSLQPALQEKLSIAKENSRNSINLYSKIVPKFKNKDDQAFENSTASSDNNELESSVASLGLADRLTNGVEKEETKNEKYVPNETEGKEPLKDSLEPVLPDFTKTGLMIDASYQESLSNLKASLTAKLKYISTIKL</sequence>
<dbReference type="GO" id="GO:0031416">
    <property type="term" value="C:NatB complex"/>
    <property type="evidence" value="ECO:0007669"/>
    <property type="project" value="TreeGrafter"/>
</dbReference>
<feature type="transmembrane region" description="Helical" evidence="5">
    <location>
        <begin position="870"/>
        <end position="891"/>
    </location>
</feature>
<evidence type="ECO:0000256" key="1">
    <source>
        <dbReference type="ARBA" id="ARBA00006298"/>
    </source>
</evidence>
<dbReference type="Proteomes" id="UP000694843">
    <property type="component" value="Unplaced"/>
</dbReference>
<protein>
    <recommendedName>
        <fullName evidence="3">N-terminal acetyltransferase B complex subunit MDM20 homolog</fullName>
    </recommendedName>
</protein>
<name>A0A8B7PF42_HYAAZ</name>
<keyword evidence="5" id="KW-0472">Membrane</keyword>
<reference evidence="7" key="1">
    <citation type="submission" date="2025-08" db="UniProtKB">
        <authorList>
            <consortium name="RefSeq"/>
        </authorList>
    </citation>
    <scope>IDENTIFICATION</scope>
    <source>
        <tissue evidence="7">Whole organism</tissue>
    </source>
</reference>
<gene>
    <name evidence="7" type="primary">LOC108680439</name>
</gene>
<dbReference type="KEGG" id="hazt:108680439"/>
<dbReference type="PANTHER" id="PTHR22767:SF3">
    <property type="entry name" value="N-ALPHA-ACETYLTRANSFERASE 25, NATB AUXILIARY SUBUNIT"/>
    <property type="match status" value="1"/>
</dbReference>
<dbReference type="GeneID" id="108680439"/>
<feature type="region of interest" description="Disordered" evidence="4">
    <location>
        <begin position="991"/>
        <end position="1021"/>
    </location>
</feature>
<organism evidence="6 7">
    <name type="scientific">Hyalella azteca</name>
    <name type="common">Amphipod</name>
    <dbReference type="NCBI Taxonomy" id="294128"/>
    <lineage>
        <taxon>Eukaryota</taxon>
        <taxon>Metazoa</taxon>
        <taxon>Ecdysozoa</taxon>
        <taxon>Arthropoda</taxon>
        <taxon>Crustacea</taxon>
        <taxon>Multicrustacea</taxon>
        <taxon>Malacostraca</taxon>
        <taxon>Eumalacostraca</taxon>
        <taxon>Peracarida</taxon>
        <taxon>Amphipoda</taxon>
        <taxon>Senticaudata</taxon>
        <taxon>Talitrida</taxon>
        <taxon>Talitroidea</taxon>
        <taxon>Hyalellidae</taxon>
        <taxon>Hyalella</taxon>
    </lineage>
</organism>
<keyword evidence="6" id="KW-1185">Reference proteome</keyword>
<dbReference type="AlphaFoldDB" id="A0A8B7PF42"/>
<keyword evidence="5" id="KW-0812">Transmembrane</keyword>
<evidence type="ECO:0000313" key="6">
    <source>
        <dbReference type="Proteomes" id="UP000694843"/>
    </source>
</evidence>